<keyword evidence="2" id="KW-0732">Signal</keyword>
<dbReference type="Proteomes" id="UP001501020">
    <property type="component" value="Unassembled WGS sequence"/>
</dbReference>
<accession>A0ABP5K1W4</accession>
<evidence type="ECO:0000313" key="4">
    <source>
        <dbReference type="Proteomes" id="UP001501020"/>
    </source>
</evidence>
<evidence type="ECO:0000256" key="1">
    <source>
        <dbReference type="SAM" id="Phobius"/>
    </source>
</evidence>
<name>A0ABP5K1W4_9ACTN</name>
<evidence type="ECO:0000256" key="2">
    <source>
        <dbReference type="SAM" id="SignalP"/>
    </source>
</evidence>
<gene>
    <name evidence="3" type="ORF">GCM10009727_14600</name>
</gene>
<feature type="transmembrane region" description="Helical" evidence="1">
    <location>
        <begin position="236"/>
        <end position="259"/>
    </location>
</feature>
<keyword evidence="1" id="KW-0812">Transmembrane</keyword>
<feature type="transmembrane region" description="Helical" evidence="1">
    <location>
        <begin position="190"/>
        <end position="216"/>
    </location>
</feature>
<dbReference type="PANTHER" id="PTHR37305">
    <property type="entry name" value="INTEGRAL MEMBRANE PROTEIN-RELATED"/>
    <property type="match status" value="1"/>
</dbReference>
<keyword evidence="1" id="KW-1133">Transmembrane helix</keyword>
<feature type="transmembrane region" description="Helical" evidence="1">
    <location>
        <begin position="58"/>
        <end position="83"/>
    </location>
</feature>
<keyword evidence="1" id="KW-0472">Membrane</keyword>
<comment type="caution">
    <text evidence="3">The sequence shown here is derived from an EMBL/GenBank/DDBJ whole genome shotgun (WGS) entry which is preliminary data.</text>
</comment>
<feature type="transmembrane region" description="Helical" evidence="1">
    <location>
        <begin position="112"/>
        <end position="138"/>
    </location>
</feature>
<protein>
    <submittedName>
        <fullName evidence="3">ABC transporter permease</fullName>
    </submittedName>
</protein>
<reference evidence="4" key="1">
    <citation type="journal article" date="2019" name="Int. J. Syst. Evol. Microbiol.">
        <title>The Global Catalogue of Microorganisms (GCM) 10K type strain sequencing project: providing services to taxonomists for standard genome sequencing and annotation.</title>
        <authorList>
            <consortium name="The Broad Institute Genomics Platform"/>
            <consortium name="The Broad Institute Genome Sequencing Center for Infectious Disease"/>
            <person name="Wu L."/>
            <person name="Ma J."/>
        </authorList>
    </citation>
    <scope>NUCLEOTIDE SEQUENCE [LARGE SCALE GENOMIC DNA]</scope>
    <source>
        <strain evidence="4">JCM 13850</strain>
    </source>
</reference>
<dbReference type="Pfam" id="PF12679">
    <property type="entry name" value="ABC2_membrane_2"/>
    <property type="match status" value="1"/>
</dbReference>
<dbReference type="PANTHER" id="PTHR37305:SF1">
    <property type="entry name" value="MEMBRANE PROTEIN"/>
    <property type="match status" value="1"/>
</dbReference>
<feature type="transmembrane region" description="Helical" evidence="1">
    <location>
        <begin position="158"/>
        <end position="183"/>
    </location>
</feature>
<feature type="chain" id="PRO_5047123647" evidence="2">
    <location>
        <begin position="30"/>
        <end position="265"/>
    </location>
</feature>
<sequence>MLRVELTAQLLRVRTLVALACLAAVPVAAGLATASSAGHRNGNQGGLFGAASFSALNHAMASLEFIGPLLLPLVVALLASAIGSSDRDWGTLRYLYVAPVGRGRLLAGKFGAVAVATAIATACVPVAGLVIGVPLFGWHPFHVIGGSELSAGDAAGRVLAASGYTLLCMLSIGFIAFTLGLWLPRGAEALGAAVAFVVVASILNGQSALHSVQVVLPVHYWQDWTHLFDAHGTAHLGTGVACQLATIVLAAGASALVLLRRDPAA</sequence>
<keyword evidence="4" id="KW-1185">Reference proteome</keyword>
<evidence type="ECO:0000313" key="3">
    <source>
        <dbReference type="EMBL" id="GAA2125900.1"/>
    </source>
</evidence>
<organism evidence="3 4">
    <name type="scientific">Actinomadura napierensis</name>
    <dbReference type="NCBI Taxonomy" id="267854"/>
    <lineage>
        <taxon>Bacteria</taxon>
        <taxon>Bacillati</taxon>
        <taxon>Actinomycetota</taxon>
        <taxon>Actinomycetes</taxon>
        <taxon>Streptosporangiales</taxon>
        <taxon>Thermomonosporaceae</taxon>
        <taxon>Actinomadura</taxon>
    </lineage>
</organism>
<proteinExistence type="predicted"/>
<dbReference type="RefSeq" id="WP_344262830.1">
    <property type="nucleotide sequence ID" value="NZ_BAAAMR010000008.1"/>
</dbReference>
<feature type="signal peptide" evidence="2">
    <location>
        <begin position="1"/>
        <end position="29"/>
    </location>
</feature>
<dbReference type="EMBL" id="BAAAMR010000008">
    <property type="protein sequence ID" value="GAA2125900.1"/>
    <property type="molecule type" value="Genomic_DNA"/>
</dbReference>